<evidence type="ECO:0000256" key="1">
    <source>
        <dbReference type="ARBA" id="ARBA00006149"/>
    </source>
</evidence>
<dbReference type="GO" id="GO:0008757">
    <property type="term" value="F:S-adenosylmethionine-dependent methyltransferase activity"/>
    <property type="evidence" value="ECO:0007669"/>
    <property type="project" value="TreeGrafter"/>
</dbReference>
<dbReference type="InterPro" id="IPR002052">
    <property type="entry name" value="DNA_methylase_N6_adenine_CS"/>
</dbReference>
<dbReference type="Proteomes" id="UP000019114">
    <property type="component" value="Unassembled WGS sequence"/>
</dbReference>
<name>W4IDH2_PLAFA</name>
<keyword evidence="2" id="KW-0489">Methyltransferase</keyword>
<dbReference type="GO" id="GO:0032259">
    <property type="term" value="P:methylation"/>
    <property type="evidence" value="ECO:0007669"/>
    <property type="project" value="UniProtKB-KW"/>
</dbReference>
<protein>
    <recommendedName>
        <fullName evidence="6">Methyltransferase small domain-containing protein</fullName>
    </recommendedName>
</protein>
<proteinExistence type="inferred from homology"/>
<keyword evidence="5" id="KW-0812">Transmembrane</keyword>
<sequence>MNVSFRKYFSEDYFWTQANIGPLCIGIITAPYWISSLKNLYWSHRYEKLNKEEILSDRFTWLYERMLEDEVHKTLLDNLSSYNFKNNGPENMSGSGYIILSLYEMLLSRNKKIDMLYCVDINKKACECIKNLTYENKIFNVEIIRNNLFNNIRRCELFDIVLFNPPYVITGPDEMNKTDLTASYAGGKYGREIIMKFLLDIHNYLSNKGVIYLLLEKSNIPQEILNCEHVKNIYIYEEIKKKKTLNETIFIYKLMKKK</sequence>
<gene>
    <name evidence="7" type="ORF">PFNF135_04426</name>
</gene>
<dbReference type="CDD" id="cd02440">
    <property type="entry name" value="AdoMet_MTases"/>
    <property type="match status" value="1"/>
</dbReference>
<dbReference type="OrthoDB" id="406152at2759"/>
<keyword evidence="5" id="KW-1133">Transmembrane helix</keyword>
<dbReference type="PROSITE" id="PS00092">
    <property type="entry name" value="N6_MTASE"/>
    <property type="match status" value="1"/>
</dbReference>
<dbReference type="GO" id="GO:0003676">
    <property type="term" value="F:nucleic acid binding"/>
    <property type="evidence" value="ECO:0007669"/>
    <property type="project" value="InterPro"/>
</dbReference>
<reference evidence="7 8" key="1">
    <citation type="submission" date="2013-02" db="EMBL/GenBank/DDBJ databases">
        <title>The Genome Annotation of Plasmodium falciparum NF135/5.C10.</title>
        <authorList>
            <consortium name="The Broad Institute Genome Sequencing Platform"/>
            <consortium name="The Broad Institute Genome Sequencing Center for Infectious Disease"/>
            <person name="Neafsey D."/>
            <person name="Hoffman S."/>
            <person name="Volkman S."/>
            <person name="Rosenthal P."/>
            <person name="Walker B."/>
            <person name="Young S.K."/>
            <person name="Zeng Q."/>
            <person name="Gargeya S."/>
            <person name="Fitzgerald M."/>
            <person name="Haas B."/>
            <person name="Abouelleil A."/>
            <person name="Allen A.W."/>
            <person name="Alvarado L."/>
            <person name="Arachchi H.M."/>
            <person name="Berlin A.M."/>
            <person name="Chapman S.B."/>
            <person name="Gainer-Dewar J."/>
            <person name="Goldberg J."/>
            <person name="Griggs A."/>
            <person name="Gujja S."/>
            <person name="Hansen M."/>
            <person name="Howarth C."/>
            <person name="Imamovic A."/>
            <person name="Ireland A."/>
            <person name="Larimer J."/>
            <person name="McCowan C."/>
            <person name="Murphy C."/>
            <person name="Pearson M."/>
            <person name="Poon T.W."/>
            <person name="Priest M."/>
            <person name="Roberts A."/>
            <person name="Saif S."/>
            <person name="Shea T."/>
            <person name="Sisk P."/>
            <person name="Sykes S."/>
            <person name="Wortman J."/>
            <person name="Nusbaum C."/>
            <person name="Birren B."/>
        </authorList>
    </citation>
    <scope>NUCLEOTIDE SEQUENCE [LARGE SCALE GENOMIC DNA]</scope>
    <source>
        <strain evidence="7 8">NF135/5.C10</strain>
    </source>
</reference>
<evidence type="ECO:0000313" key="7">
    <source>
        <dbReference type="EMBL" id="ETW41185.1"/>
    </source>
</evidence>
<dbReference type="GO" id="GO:0035657">
    <property type="term" value="C:eRF1 methyltransferase complex"/>
    <property type="evidence" value="ECO:0007669"/>
    <property type="project" value="TreeGrafter"/>
</dbReference>
<dbReference type="Gene3D" id="3.40.50.150">
    <property type="entry name" value="Vaccinia Virus protein VP39"/>
    <property type="match status" value="1"/>
</dbReference>
<feature type="transmembrane region" description="Helical" evidence="5">
    <location>
        <begin position="20"/>
        <end position="41"/>
    </location>
</feature>
<evidence type="ECO:0000259" key="6">
    <source>
        <dbReference type="Pfam" id="PF05175"/>
    </source>
</evidence>
<keyword evidence="3" id="KW-0808">Transferase</keyword>
<dbReference type="SUPFAM" id="SSF53335">
    <property type="entry name" value="S-adenosyl-L-methionine-dependent methyltransferases"/>
    <property type="match status" value="1"/>
</dbReference>
<dbReference type="InterPro" id="IPR029063">
    <property type="entry name" value="SAM-dependent_MTases_sf"/>
</dbReference>
<keyword evidence="4" id="KW-0949">S-adenosyl-L-methionine</keyword>
<evidence type="ECO:0000256" key="3">
    <source>
        <dbReference type="ARBA" id="ARBA00022679"/>
    </source>
</evidence>
<organism evidence="7 8">
    <name type="scientific">Plasmodium falciparum NF135/5.C10</name>
    <dbReference type="NCBI Taxonomy" id="1036726"/>
    <lineage>
        <taxon>Eukaryota</taxon>
        <taxon>Sar</taxon>
        <taxon>Alveolata</taxon>
        <taxon>Apicomplexa</taxon>
        <taxon>Aconoidasida</taxon>
        <taxon>Haemosporida</taxon>
        <taxon>Plasmodiidae</taxon>
        <taxon>Plasmodium</taxon>
        <taxon>Plasmodium (Laverania)</taxon>
    </lineage>
</organism>
<keyword evidence="5" id="KW-0472">Membrane</keyword>
<accession>W4IDH2</accession>
<dbReference type="Pfam" id="PF05175">
    <property type="entry name" value="MTS"/>
    <property type="match status" value="1"/>
</dbReference>
<evidence type="ECO:0000256" key="5">
    <source>
        <dbReference type="SAM" id="Phobius"/>
    </source>
</evidence>
<dbReference type="PANTHER" id="PTHR45875:SF1">
    <property type="entry name" value="METHYLTRANSFERASE N6AMT1"/>
    <property type="match status" value="1"/>
</dbReference>
<reference evidence="7 8" key="2">
    <citation type="submission" date="2013-02" db="EMBL/GenBank/DDBJ databases">
        <title>The Genome Sequence of Plasmodium falciparum NF135/5.C10.</title>
        <authorList>
            <consortium name="The Broad Institute Genome Sequencing Platform"/>
            <consortium name="The Broad Institute Genome Sequencing Center for Infectious Disease"/>
            <person name="Neafsey D."/>
            <person name="Cheeseman I."/>
            <person name="Volkman S."/>
            <person name="Adams J."/>
            <person name="Walker B."/>
            <person name="Young S.K."/>
            <person name="Zeng Q."/>
            <person name="Gargeya S."/>
            <person name="Fitzgerald M."/>
            <person name="Haas B."/>
            <person name="Abouelleil A."/>
            <person name="Alvarado L."/>
            <person name="Arachchi H.M."/>
            <person name="Berlin A.M."/>
            <person name="Chapman S.B."/>
            <person name="Dewar J."/>
            <person name="Goldberg J."/>
            <person name="Griggs A."/>
            <person name="Gujja S."/>
            <person name="Hansen M."/>
            <person name="Howarth C."/>
            <person name="Imamovic A."/>
            <person name="Larimer J."/>
            <person name="McCowan C."/>
            <person name="Murphy C."/>
            <person name="Neiman D."/>
            <person name="Pearson M."/>
            <person name="Priest M."/>
            <person name="Roberts A."/>
            <person name="Saif S."/>
            <person name="Shea T."/>
            <person name="Sisk P."/>
            <person name="Sykes S."/>
            <person name="Wortman J."/>
            <person name="Nusbaum C."/>
            <person name="Birren B."/>
        </authorList>
    </citation>
    <scope>NUCLEOTIDE SEQUENCE [LARGE SCALE GENOMIC DNA]</scope>
    <source>
        <strain evidence="7 8">NF135/5.C10</strain>
    </source>
</reference>
<dbReference type="InterPro" id="IPR007848">
    <property type="entry name" value="Small_mtfrase_dom"/>
</dbReference>
<dbReference type="GO" id="GO:0008276">
    <property type="term" value="F:protein methyltransferase activity"/>
    <property type="evidence" value="ECO:0007669"/>
    <property type="project" value="TreeGrafter"/>
</dbReference>
<comment type="similarity">
    <text evidence="1">Belongs to the eukaryotic/archaeal PrmC-related family.</text>
</comment>
<dbReference type="EMBL" id="KI926063">
    <property type="protein sequence ID" value="ETW41185.1"/>
    <property type="molecule type" value="Genomic_DNA"/>
</dbReference>
<evidence type="ECO:0000313" key="8">
    <source>
        <dbReference type="Proteomes" id="UP000019114"/>
    </source>
</evidence>
<evidence type="ECO:0000256" key="4">
    <source>
        <dbReference type="ARBA" id="ARBA00022691"/>
    </source>
</evidence>
<feature type="domain" description="Methyltransferase small" evidence="6">
    <location>
        <begin position="94"/>
        <end position="168"/>
    </location>
</feature>
<dbReference type="AlphaFoldDB" id="W4IDH2"/>
<evidence type="ECO:0000256" key="2">
    <source>
        <dbReference type="ARBA" id="ARBA00022603"/>
    </source>
</evidence>
<dbReference type="InterPro" id="IPR052190">
    <property type="entry name" value="Euk-Arch_PrmC-MTase"/>
</dbReference>
<dbReference type="PANTHER" id="PTHR45875">
    <property type="entry name" value="METHYLTRANSFERASE N6AMT1"/>
    <property type="match status" value="1"/>
</dbReference>